<dbReference type="OrthoDB" id="185373at2759"/>
<proteinExistence type="predicted"/>
<name>A0A0C2D1X7_9BILA</name>
<accession>A0A0C2D1X7</accession>
<gene>
    <name evidence="1" type="ORF">ANCDUO_06344</name>
</gene>
<sequence length="106" mass="11547">MLGSRRVALLRLRQVRGLVIAHSQRPVSRPGFAPVDARNQRVRKVSTTSCNVAKLLGDPKEDLTLLSDRQLAVLLSAFGNACESVSSLRRAALMSQALQALQQRGV</sequence>
<reference evidence="1 2" key="1">
    <citation type="submission" date="2013-12" db="EMBL/GenBank/DDBJ databases">
        <title>Draft genome of the parsitic nematode Ancylostoma duodenale.</title>
        <authorList>
            <person name="Mitreva M."/>
        </authorList>
    </citation>
    <scope>NUCLEOTIDE SEQUENCE [LARGE SCALE GENOMIC DNA]</scope>
    <source>
        <strain evidence="1 2">Zhejiang</strain>
    </source>
</reference>
<organism evidence="1 2">
    <name type="scientific">Ancylostoma duodenale</name>
    <dbReference type="NCBI Taxonomy" id="51022"/>
    <lineage>
        <taxon>Eukaryota</taxon>
        <taxon>Metazoa</taxon>
        <taxon>Ecdysozoa</taxon>
        <taxon>Nematoda</taxon>
        <taxon>Chromadorea</taxon>
        <taxon>Rhabditida</taxon>
        <taxon>Rhabditina</taxon>
        <taxon>Rhabditomorpha</taxon>
        <taxon>Strongyloidea</taxon>
        <taxon>Ancylostomatidae</taxon>
        <taxon>Ancylostomatinae</taxon>
        <taxon>Ancylostoma</taxon>
    </lineage>
</organism>
<evidence type="ECO:0000313" key="2">
    <source>
        <dbReference type="Proteomes" id="UP000054047"/>
    </source>
</evidence>
<dbReference type="Proteomes" id="UP000054047">
    <property type="component" value="Unassembled WGS sequence"/>
</dbReference>
<dbReference type="EMBL" id="KN728720">
    <property type="protein sequence ID" value="KIH63353.1"/>
    <property type="molecule type" value="Genomic_DNA"/>
</dbReference>
<dbReference type="AlphaFoldDB" id="A0A0C2D1X7"/>
<keyword evidence="2" id="KW-1185">Reference proteome</keyword>
<evidence type="ECO:0000313" key="1">
    <source>
        <dbReference type="EMBL" id="KIH63353.1"/>
    </source>
</evidence>
<protein>
    <submittedName>
        <fullName evidence="1">Uncharacterized protein</fullName>
    </submittedName>
</protein>